<feature type="coiled-coil region" evidence="1">
    <location>
        <begin position="77"/>
        <end position="104"/>
    </location>
</feature>
<reference evidence="2" key="1">
    <citation type="submission" date="2015-07" db="EMBL/GenBank/DDBJ databases">
        <title>Adaptation to a free-living lifestyle via gene acquisitions in the diplomonad Trepomonas sp. PC1.</title>
        <authorList>
            <person name="Xu F."/>
            <person name="Jerlstrom-Hultqvist J."/>
            <person name="Kolisko M."/>
            <person name="Simpson A.G.B."/>
            <person name="Roger A.J."/>
            <person name="Svard S.G."/>
            <person name="Andersson J.O."/>
        </authorList>
    </citation>
    <scope>NUCLEOTIDE SEQUENCE</scope>
    <source>
        <strain evidence="2">PC1</strain>
    </source>
</reference>
<keyword evidence="1" id="KW-0175">Coiled coil</keyword>
<feature type="coiled-coil region" evidence="1">
    <location>
        <begin position="177"/>
        <end position="392"/>
    </location>
</feature>
<dbReference type="EMBL" id="GDID01006820">
    <property type="protein sequence ID" value="JAP89786.1"/>
    <property type="molecule type" value="Transcribed_RNA"/>
</dbReference>
<protein>
    <submittedName>
        <fullName evidence="2">Uncharacterized protein</fullName>
    </submittedName>
</protein>
<sequence>EQITQLQHQLQTLQNEYDATKSENQYFKIKFTQLTEETETMRIKFKDLHETKKSQQQLILENTRTIKTLNTQVDYFAEQNQNQLKQFQNSIQQLRLESQEQQYKLKQELNTKLTEISDLKEALYTAQTQLQEQQVLAKQNLKDFTNQLQSNTLKYQNEAKQLNLDFIEQLNKKTVVIEEQISLINDLKEQIIQLKCNLQQKQIENQMITQSSLQTAQTNNELSKRVVQLQQSVSQLQEFTNTMGKSQIIQQNSDSNCQNCSSLELQIKEFQYQIQQQKREIAQKSEVITELRAQITQLEYKNAKQTETSKKIFLSSEEQQKQNLISKLKDDQKSKDKVIQNLKQDNHDLQVMIKQLQEKEITKQNANLKYTVGQLNQNAKSKDEQIKKLEDIIENAPKFKISSILEKQKFKIGFHRPKVTERQQTTQLNQETPYIVRPKSSNVLRPNSSKM</sequence>
<accession>A0A146K232</accession>
<gene>
    <name evidence="2" type="ORF">TPC1_30719</name>
</gene>
<organism evidence="2">
    <name type="scientific">Trepomonas sp. PC1</name>
    <dbReference type="NCBI Taxonomy" id="1076344"/>
    <lineage>
        <taxon>Eukaryota</taxon>
        <taxon>Metamonada</taxon>
        <taxon>Diplomonadida</taxon>
        <taxon>Hexamitidae</taxon>
        <taxon>Hexamitinae</taxon>
        <taxon>Trepomonas</taxon>
    </lineage>
</organism>
<name>A0A146K232_9EUKA</name>
<feature type="non-terminal residue" evidence="2">
    <location>
        <position position="1"/>
    </location>
</feature>
<dbReference type="AlphaFoldDB" id="A0A146K232"/>
<proteinExistence type="predicted"/>
<evidence type="ECO:0000313" key="2">
    <source>
        <dbReference type="EMBL" id="JAP89786.1"/>
    </source>
</evidence>
<evidence type="ECO:0000256" key="1">
    <source>
        <dbReference type="SAM" id="Coils"/>
    </source>
</evidence>